<evidence type="ECO:0000256" key="1">
    <source>
        <dbReference type="ARBA" id="ARBA00003618"/>
    </source>
</evidence>
<keyword evidence="5 9" id="KW-0227">DNA damage</keyword>
<proteinExistence type="inferred from homology"/>
<dbReference type="InterPro" id="IPR027417">
    <property type="entry name" value="P-loop_NTPase"/>
</dbReference>
<dbReference type="PANTHER" id="PTHR11059">
    <property type="entry name" value="DNA REPAIR PROTEIN RECN"/>
    <property type="match status" value="1"/>
</dbReference>
<evidence type="ECO:0000259" key="11">
    <source>
        <dbReference type="Pfam" id="PF02463"/>
    </source>
</evidence>
<accession>A0A2M7G1C0</accession>
<feature type="domain" description="RecF/RecN/SMC N-terminal" evidence="11">
    <location>
        <begin position="1"/>
        <end position="514"/>
    </location>
</feature>
<dbReference type="Proteomes" id="UP000231019">
    <property type="component" value="Unassembled WGS sequence"/>
</dbReference>
<dbReference type="GO" id="GO:0043590">
    <property type="term" value="C:bacterial nucleoid"/>
    <property type="evidence" value="ECO:0007669"/>
    <property type="project" value="TreeGrafter"/>
</dbReference>
<comment type="caution">
    <text evidence="12">The sequence shown here is derived from an EMBL/GenBank/DDBJ whole genome shotgun (WGS) entry which is preliminary data.</text>
</comment>
<comment type="function">
    <text evidence="1 9">May be involved in recombinational repair of damaged DNA.</text>
</comment>
<dbReference type="CDD" id="cd03241">
    <property type="entry name" value="ABC_RecN"/>
    <property type="match status" value="1"/>
</dbReference>
<dbReference type="PANTHER" id="PTHR11059:SF0">
    <property type="entry name" value="DNA REPAIR PROTEIN RECN"/>
    <property type="match status" value="1"/>
</dbReference>
<dbReference type="AlphaFoldDB" id="A0A2M7G1C0"/>
<dbReference type="PIRSF" id="PIRSF003128">
    <property type="entry name" value="RecN"/>
    <property type="match status" value="1"/>
</dbReference>
<evidence type="ECO:0000256" key="10">
    <source>
        <dbReference type="SAM" id="Coils"/>
    </source>
</evidence>
<comment type="similarity">
    <text evidence="2 9">Belongs to the RecN family.</text>
</comment>
<evidence type="ECO:0000313" key="12">
    <source>
        <dbReference type="EMBL" id="PIW15493.1"/>
    </source>
</evidence>
<name>A0A2M7G1C0_9BACT</name>
<evidence type="ECO:0000256" key="6">
    <source>
        <dbReference type="ARBA" id="ARBA00022840"/>
    </source>
</evidence>
<keyword evidence="6" id="KW-0067">ATP-binding</keyword>
<dbReference type="SUPFAM" id="SSF52540">
    <property type="entry name" value="P-loop containing nucleoside triphosphate hydrolases"/>
    <property type="match status" value="1"/>
</dbReference>
<feature type="coiled-coil region" evidence="10">
    <location>
        <begin position="339"/>
        <end position="373"/>
    </location>
</feature>
<dbReference type="Pfam" id="PF02463">
    <property type="entry name" value="SMC_N"/>
    <property type="match status" value="1"/>
</dbReference>
<dbReference type="Gene3D" id="3.40.50.300">
    <property type="entry name" value="P-loop containing nucleotide triphosphate hydrolases"/>
    <property type="match status" value="2"/>
</dbReference>
<evidence type="ECO:0000256" key="8">
    <source>
        <dbReference type="ARBA" id="ARBA00033408"/>
    </source>
</evidence>
<dbReference type="InterPro" id="IPR004604">
    <property type="entry name" value="DNA_recomb/repair_RecN"/>
</dbReference>
<evidence type="ECO:0000256" key="2">
    <source>
        <dbReference type="ARBA" id="ARBA00009441"/>
    </source>
</evidence>
<dbReference type="GO" id="GO:0006310">
    <property type="term" value="P:DNA recombination"/>
    <property type="evidence" value="ECO:0007669"/>
    <property type="project" value="InterPro"/>
</dbReference>
<evidence type="ECO:0000256" key="4">
    <source>
        <dbReference type="ARBA" id="ARBA00022741"/>
    </source>
</evidence>
<organism evidence="12 13">
    <name type="scientific">bacterium (Candidatus Blackallbacteria) CG17_big_fil_post_rev_8_21_14_2_50_48_46</name>
    <dbReference type="NCBI Taxonomy" id="2014261"/>
    <lineage>
        <taxon>Bacteria</taxon>
        <taxon>Candidatus Blackallbacteria</taxon>
    </lineage>
</organism>
<evidence type="ECO:0000256" key="5">
    <source>
        <dbReference type="ARBA" id="ARBA00022763"/>
    </source>
</evidence>
<dbReference type="NCBIfam" id="TIGR00634">
    <property type="entry name" value="recN"/>
    <property type="match status" value="1"/>
</dbReference>
<dbReference type="GO" id="GO:0005524">
    <property type="term" value="F:ATP binding"/>
    <property type="evidence" value="ECO:0007669"/>
    <property type="project" value="UniProtKB-KW"/>
</dbReference>
<dbReference type="GO" id="GO:0006281">
    <property type="term" value="P:DNA repair"/>
    <property type="evidence" value="ECO:0007669"/>
    <property type="project" value="UniProtKB-KW"/>
</dbReference>
<keyword evidence="7 9" id="KW-0234">DNA repair</keyword>
<dbReference type="EMBL" id="PFFQ01000052">
    <property type="protein sequence ID" value="PIW15493.1"/>
    <property type="molecule type" value="Genomic_DNA"/>
</dbReference>
<sequence>MLKSLFIQNFVLVQELNLQFAQGLTTLTGETGAGKSMIIDALQGVLGGKTSPDQIRQGAEFAYLEAGFALNALSREFLTAQGFEELCQEPLLLISKTLHRSGSKSRLNGQLVSQSLVKELGELLLDSVGQHENQTLFREEDHLKLLDELGGESHRQNCQGMRETWLQLSQLRSELNQKKQLTSELQRREDFLRFQLDEITEAELSPDEETELQNERERLRHSEKLMHTVKSICYEIQEREDQPNLQERLSLLKRQLEQICRIDNTLEPWCIKLDEVALALDEVNHELQNYQETLDLNPQQLEKIESRLDLIRRLKHKYGSSIAEILSHAEMLQAELSTLESCQTTLGSLETELEGLQIQAEQLANKLSQSRLELAAQLKPLLENELKELGMEKTCFEAQVTQNPSMLGPNGFDQVRFMLSPNPGEPLRPLSKIASGGEISRMLLALKLILKRQEPVGTLIFDEIDTGISGITALAVAQKLSRLAQNYQILCITHLPVLAAAAHQQLWIEKRSDQETTTVQVHSLSTPDRISRLAQMGNGQITDLTLESAREMVAHAQWYSTVMAKAS</sequence>
<keyword evidence="4" id="KW-0547">Nucleotide-binding</keyword>
<gene>
    <name evidence="12" type="primary">recN</name>
    <name evidence="12" type="ORF">COW36_16955</name>
</gene>
<evidence type="ECO:0000256" key="7">
    <source>
        <dbReference type="ARBA" id="ARBA00023204"/>
    </source>
</evidence>
<evidence type="ECO:0000256" key="9">
    <source>
        <dbReference type="PIRNR" id="PIRNR003128"/>
    </source>
</evidence>
<evidence type="ECO:0000313" key="13">
    <source>
        <dbReference type="Proteomes" id="UP000231019"/>
    </source>
</evidence>
<evidence type="ECO:0000256" key="3">
    <source>
        <dbReference type="ARBA" id="ARBA00021315"/>
    </source>
</evidence>
<dbReference type="FunFam" id="3.40.50.300:FF:000356">
    <property type="entry name" value="DNA repair protein RecN"/>
    <property type="match status" value="1"/>
</dbReference>
<keyword evidence="10" id="KW-0175">Coiled coil</keyword>
<dbReference type="InterPro" id="IPR003395">
    <property type="entry name" value="RecF/RecN/SMC_N"/>
</dbReference>
<dbReference type="GO" id="GO:0009432">
    <property type="term" value="P:SOS response"/>
    <property type="evidence" value="ECO:0007669"/>
    <property type="project" value="TreeGrafter"/>
</dbReference>
<reference evidence="12 13" key="1">
    <citation type="submission" date="2017-09" db="EMBL/GenBank/DDBJ databases">
        <title>Depth-based differentiation of microbial function through sediment-hosted aquifers and enrichment of novel symbionts in the deep terrestrial subsurface.</title>
        <authorList>
            <person name="Probst A.J."/>
            <person name="Ladd B."/>
            <person name="Jarett J.K."/>
            <person name="Geller-Mcgrath D.E."/>
            <person name="Sieber C.M."/>
            <person name="Emerson J.B."/>
            <person name="Anantharaman K."/>
            <person name="Thomas B.C."/>
            <person name="Malmstrom R."/>
            <person name="Stieglmeier M."/>
            <person name="Klingl A."/>
            <person name="Woyke T."/>
            <person name="Ryan C.M."/>
            <person name="Banfield J.F."/>
        </authorList>
    </citation>
    <scope>NUCLEOTIDE SEQUENCE [LARGE SCALE GENOMIC DNA]</scope>
    <source>
        <strain evidence="12">CG17_big_fil_post_rev_8_21_14_2_50_48_46</strain>
    </source>
</reference>
<protein>
    <recommendedName>
        <fullName evidence="3 9">DNA repair protein RecN</fullName>
    </recommendedName>
    <alternativeName>
        <fullName evidence="8 9">Recombination protein N</fullName>
    </alternativeName>
</protein>